<dbReference type="SUPFAM" id="SSF81901">
    <property type="entry name" value="HCP-like"/>
    <property type="match status" value="1"/>
</dbReference>
<dbReference type="SUPFAM" id="SSF144232">
    <property type="entry name" value="HIT/MYND zinc finger-like"/>
    <property type="match status" value="1"/>
</dbReference>
<dbReference type="PROSITE" id="PS01360">
    <property type="entry name" value="ZF_MYND_1"/>
    <property type="match status" value="1"/>
</dbReference>
<evidence type="ECO:0000256" key="2">
    <source>
        <dbReference type="ARBA" id="ARBA00022771"/>
    </source>
</evidence>
<dbReference type="eggNOG" id="ENOG502SC8I">
    <property type="taxonomic scope" value="Eukaryota"/>
</dbReference>
<evidence type="ECO:0000256" key="4">
    <source>
        <dbReference type="PROSITE-ProRule" id="PRU00134"/>
    </source>
</evidence>
<dbReference type="Gene3D" id="6.10.140.2220">
    <property type="match status" value="1"/>
</dbReference>
<keyword evidence="8" id="KW-1185">Reference proteome</keyword>
<dbReference type="EMBL" id="AGNL01049133">
    <property type="protein sequence ID" value="EJK44853.1"/>
    <property type="molecule type" value="Genomic_DNA"/>
</dbReference>
<feature type="non-terminal residue" evidence="7">
    <location>
        <position position="1"/>
    </location>
</feature>
<dbReference type="PROSITE" id="PS50865">
    <property type="entry name" value="ZF_MYND_2"/>
    <property type="match status" value="1"/>
</dbReference>
<organism evidence="7 8">
    <name type="scientific">Thalassiosira oceanica</name>
    <name type="common">Marine diatom</name>
    <dbReference type="NCBI Taxonomy" id="159749"/>
    <lineage>
        <taxon>Eukaryota</taxon>
        <taxon>Sar</taxon>
        <taxon>Stramenopiles</taxon>
        <taxon>Ochrophyta</taxon>
        <taxon>Bacillariophyta</taxon>
        <taxon>Coscinodiscophyceae</taxon>
        <taxon>Thalassiosirophycidae</taxon>
        <taxon>Thalassiosirales</taxon>
        <taxon>Thalassiosiraceae</taxon>
        <taxon>Thalassiosira</taxon>
    </lineage>
</organism>
<dbReference type="AlphaFoldDB" id="K0QZ92"/>
<evidence type="ECO:0000256" key="1">
    <source>
        <dbReference type="ARBA" id="ARBA00022723"/>
    </source>
</evidence>
<evidence type="ECO:0000256" key="3">
    <source>
        <dbReference type="ARBA" id="ARBA00022833"/>
    </source>
</evidence>
<accession>K0QZ92</accession>
<evidence type="ECO:0000256" key="5">
    <source>
        <dbReference type="SAM" id="Coils"/>
    </source>
</evidence>
<evidence type="ECO:0000313" key="7">
    <source>
        <dbReference type="EMBL" id="EJK44853.1"/>
    </source>
</evidence>
<keyword evidence="5" id="KW-0175">Coiled coil</keyword>
<proteinExistence type="predicted"/>
<keyword evidence="3" id="KW-0862">Zinc</keyword>
<keyword evidence="2 4" id="KW-0863">Zinc-finger</keyword>
<dbReference type="InterPro" id="IPR002893">
    <property type="entry name" value="Znf_MYND"/>
</dbReference>
<keyword evidence="1" id="KW-0479">Metal-binding</keyword>
<name>K0QZ92_THAOC</name>
<feature type="domain" description="MYND-type" evidence="6">
    <location>
        <begin position="27"/>
        <end position="68"/>
    </location>
</feature>
<dbReference type="Proteomes" id="UP000266841">
    <property type="component" value="Unassembled WGS sequence"/>
</dbReference>
<reference evidence="7 8" key="1">
    <citation type="journal article" date="2012" name="Genome Biol.">
        <title>Genome and low-iron response of an oceanic diatom adapted to chronic iron limitation.</title>
        <authorList>
            <person name="Lommer M."/>
            <person name="Specht M."/>
            <person name="Roy A.S."/>
            <person name="Kraemer L."/>
            <person name="Andreson R."/>
            <person name="Gutowska M.A."/>
            <person name="Wolf J."/>
            <person name="Bergner S.V."/>
            <person name="Schilhabel M.B."/>
            <person name="Klostermeier U.C."/>
            <person name="Beiko R.G."/>
            <person name="Rosenstiel P."/>
            <person name="Hippler M."/>
            <person name="Laroche J."/>
        </authorList>
    </citation>
    <scope>NUCLEOTIDE SEQUENCE [LARGE SCALE GENOMIC DNA]</scope>
    <source>
        <strain evidence="7 8">CCMP1005</strain>
    </source>
</reference>
<dbReference type="Gene3D" id="1.25.40.10">
    <property type="entry name" value="Tetratricopeptide repeat domain"/>
    <property type="match status" value="1"/>
</dbReference>
<dbReference type="Pfam" id="PF01753">
    <property type="entry name" value="zf-MYND"/>
    <property type="match status" value="1"/>
</dbReference>
<protein>
    <recommendedName>
        <fullName evidence="6">MYND-type domain-containing protein</fullName>
    </recommendedName>
</protein>
<feature type="coiled-coil region" evidence="5">
    <location>
        <begin position="255"/>
        <end position="282"/>
    </location>
</feature>
<dbReference type="OrthoDB" id="193263at2759"/>
<gene>
    <name evidence="7" type="ORF">THAOC_36575</name>
</gene>
<sequence>PAQHGYGWPSSRPAPRSAMSGMLMEVCANCGKEASEAVKLKHCTACRLVKYCGVDCQRAHRKQHKKACKQRAAELKDEQLYSQGLERPEGDFCPLCTLPIPLRMEGHSGFMVCCMKQICFGCSVAAQKRDMFDCAFCRTPLPDNNAAKLAMVQARVSKKDPEGVNFLGEQYFHGMNGLQKDMRKAVELDKAKAYAFFKKAAMQGHVLSRHNLGSDEAERGNHERAVRHFLISAKMGYEDSLENIKDAFKAGLATKEQYGEALKGYQDAAEEMKNRRARSASQVDHWKALGPKARQAVICRKFDSGLLQRVPFDRQNETRARRTSDRVVRAELGGLDGSLGFGRKVASWDRLVELYKSLPIAEFRSTGTLLARSIAACEVTT</sequence>
<dbReference type="GO" id="GO:0008270">
    <property type="term" value="F:zinc ion binding"/>
    <property type="evidence" value="ECO:0007669"/>
    <property type="project" value="UniProtKB-KW"/>
</dbReference>
<comment type="caution">
    <text evidence="7">The sequence shown here is derived from an EMBL/GenBank/DDBJ whole genome shotgun (WGS) entry which is preliminary data.</text>
</comment>
<dbReference type="InterPro" id="IPR011990">
    <property type="entry name" value="TPR-like_helical_dom_sf"/>
</dbReference>
<evidence type="ECO:0000259" key="6">
    <source>
        <dbReference type="PROSITE" id="PS50865"/>
    </source>
</evidence>
<evidence type="ECO:0000313" key="8">
    <source>
        <dbReference type="Proteomes" id="UP000266841"/>
    </source>
</evidence>